<dbReference type="EMBL" id="DS028120">
    <property type="protein sequence ID" value="EEY64139.1"/>
    <property type="molecule type" value="Genomic_DNA"/>
</dbReference>
<dbReference type="InParanoid" id="D0MWX6"/>
<dbReference type="RefSeq" id="XP_002907575.1">
    <property type="nucleotide sequence ID" value="XM_002907529.1"/>
</dbReference>
<dbReference type="VEuPathDB" id="FungiDB:PITG_02669"/>
<evidence type="ECO:0000313" key="2">
    <source>
        <dbReference type="Proteomes" id="UP000006643"/>
    </source>
</evidence>
<sequence length="211" mass="23757">MWEEAAVVCIMQLNANAKPKPDHCRILVKEVRVDPASTSLKHKISVRTLTDIELSLAVTTSVGPVATKRCWSQRPLISFKVKFTSAPQIHVITKCSNITVRKKTLKVKYCEVTGCIDGRYIGVRQCLGCSYVKRVKKHRQHVQRLFAGFPTVFHEIDNRPAPSQDAPCTRTLTSIISDYGSNIPSIINHFNEERFHLSRESDSIVLGADRL</sequence>
<organism evidence="1 2">
    <name type="scientific">Phytophthora infestans (strain T30-4)</name>
    <name type="common">Potato late blight agent</name>
    <dbReference type="NCBI Taxonomy" id="403677"/>
    <lineage>
        <taxon>Eukaryota</taxon>
        <taxon>Sar</taxon>
        <taxon>Stramenopiles</taxon>
        <taxon>Oomycota</taxon>
        <taxon>Peronosporomycetes</taxon>
        <taxon>Peronosporales</taxon>
        <taxon>Peronosporaceae</taxon>
        <taxon>Phytophthora</taxon>
    </lineage>
</organism>
<protein>
    <submittedName>
        <fullName evidence="1">Uncharacterized protein</fullName>
    </submittedName>
</protein>
<reference evidence="2" key="1">
    <citation type="journal article" date="2009" name="Nature">
        <title>Genome sequence and analysis of the Irish potato famine pathogen Phytophthora infestans.</title>
        <authorList>
            <consortium name="The Broad Institute Genome Sequencing Platform"/>
            <person name="Haas B.J."/>
            <person name="Kamoun S."/>
            <person name="Zody M.C."/>
            <person name="Jiang R.H."/>
            <person name="Handsaker R.E."/>
            <person name="Cano L.M."/>
            <person name="Grabherr M."/>
            <person name="Kodira C.D."/>
            <person name="Raffaele S."/>
            <person name="Torto-Alalibo T."/>
            <person name="Bozkurt T.O."/>
            <person name="Ah-Fong A.M."/>
            <person name="Alvarado L."/>
            <person name="Anderson V.L."/>
            <person name="Armstrong M.R."/>
            <person name="Avrova A."/>
            <person name="Baxter L."/>
            <person name="Beynon J."/>
            <person name="Boevink P.C."/>
            <person name="Bollmann S.R."/>
            <person name="Bos J.I."/>
            <person name="Bulone V."/>
            <person name="Cai G."/>
            <person name="Cakir C."/>
            <person name="Carrington J.C."/>
            <person name="Chawner M."/>
            <person name="Conti L."/>
            <person name="Costanzo S."/>
            <person name="Ewan R."/>
            <person name="Fahlgren N."/>
            <person name="Fischbach M.A."/>
            <person name="Fugelstad J."/>
            <person name="Gilroy E.M."/>
            <person name="Gnerre S."/>
            <person name="Green P.J."/>
            <person name="Grenville-Briggs L.J."/>
            <person name="Griffith J."/>
            <person name="Grunwald N.J."/>
            <person name="Horn K."/>
            <person name="Horner N.R."/>
            <person name="Hu C.H."/>
            <person name="Huitema E."/>
            <person name="Jeong D.H."/>
            <person name="Jones A.M."/>
            <person name="Jones J.D."/>
            <person name="Jones R.W."/>
            <person name="Karlsson E.K."/>
            <person name="Kunjeti S.G."/>
            <person name="Lamour K."/>
            <person name="Liu Z."/>
            <person name="Ma L."/>
            <person name="Maclean D."/>
            <person name="Chibucos M.C."/>
            <person name="McDonald H."/>
            <person name="McWalters J."/>
            <person name="Meijer H.J."/>
            <person name="Morgan W."/>
            <person name="Morris P.F."/>
            <person name="Munro C.A."/>
            <person name="O'Neill K."/>
            <person name="Ospina-Giraldo M."/>
            <person name="Pinzon A."/>
            <person name="Pritchard L."/>
            <person name="Ramsahoye B."/>
            <person name="Ren Q."/>
            <person name="Restrepo S."/>
            <person name="Roy S."/>
            <person name="Sadanandom A."/>
            <person name="Savidor A."/>
            <person name="Schornack S."/>
            <person name="Schwartz D.C."/>
            <person name="Schumann U.D."/>
            <person name="Schwessinger B."/>
            <person name="Seyer L."/>
            <person name="Sharpe T."/>
            <person name="Silvar C."/>
            <person name="Song J."/>
            <person name="Studholme D.J."/>
            <person name="Sykes S."/>
            <person name="Thines M."/>
            <person name="van de Vondervoort P.J."/>
            <person name="Phuntumart V."/>
            <person name="Wawra S."/>
            <person name="Weide R."/>
            <person name="Win J."/>
            <person name="Young C."/>
            <person name="Zhou S."/>
            <person name="Fry W."/>
            <person name="Meyers B.C."/>
            <person name="van West P."/>
            <person name="Ristaino J."/>
            <person name="Govers F."/>
            <person name="Birch P.R."/>
            <person name="Whisson S.C."/>
            <person name="Judelson H.S."/>
            <person name="Nusbaum C."/>
        </authorList>
    </citation>
    <scope>NUCLEOTIDE SEQUENCE [LARGE SCALE GENOMIC DNA]</scope>
    <source>
        <strain evidence="2">T30-4</strain>
    </source>
</reference>
<dbReference type="HOGENOM" id="CLU_1443628_0_0_1"/>
<name>D0MWX6_PHYIT</name>
<gene>
    <name evidence="1" type="ORF">PITG_02669</name>
</gene>
<dbReference type="Proteomes" id="UP000006643">
    <property type="component" value="Unassembled WGS sequence"/>
</dbReference>
<dbReference type="GeneID" id="9476622"/>
<accession>D0MWX6</accession>
<proteinExistence type="predicted"/>
<dbReference type="KEGG" id="pif:PITG_02669"/>
<dbReference type="AlphaFoldDB" id="D0MWX6"/>
<keyword evidence="2" id="KW-1185">Reference proteome</keyword>
<evidence type="ECO:0000313" key="1">
    <source>
        <dbReference type="EMBL" id="EEY64139.1"/>
    </source>
</evidence>